<dbReference type="EMBL" id="NAJQ01000493">
    <property type="protein sequence ID" value="TKA68645.1"/>
    <property type="molecule type" value="Genomic_DNA"/>
</dbReference>
<keyword evidence="3" id="KW-1185">Reference proteome</keyword>
<evidence type="ECO:0000256" key="1">
    <source>
        <dbReference type="SAM" id="MobiDB-lite"/>
    </source>
</evidence>
<organism evidence="2 3">
    <name type="scientific">Friedmanniomyces simplex</name>
    <dbReference type="NCBI Taxonomy" id="329884"/>
    <lineage>
        <taxon>Eukaryota</taxon>
        <taxon>Fungi</taxon>
        <taxon>Dikarya</taxon>
        <taxon>Ascomycota</taxon>
        <taxon>Pezizomycotina</taxon>
        <taxon>Dothideomycetes</taxon>
        <taxon>Dothideomycetidae</taxon>
        <taxon>Mycosphaerellales</taxon>
        <taxon>Teratosphaeriaceae</taxon>
        <taxon>Friedmanniomyces</taxon>
    </lineage>
</organism>
<proteinExistence type="predicted"/>
<gene>
    <name evidence="2" type="ORF">B0A55_11825</name>
</gene>
<evidence type="ECO:0000313" key="3">
    <source>
        <dbReference type="Proteomes" id="UP000309340"/>
    </source>
</evidence>
<dbReference type="Proteomes" id="UP000309340">
    <property type="component" value="Unassembled WGS sequence"/>
</dbReference>
<evidence type="ECO:0000313" key="2">
    <source>
        <dbReference type="EMBL" id="TKA68645.1"/>
    </source>
</evidence>
<dbReference type="AlphaFoldDB" id="A0A4U0X2V2"/>
<comment type="caution">
    <text evidence="2">The sequence shown here is derived from an EMBL/GenBank/DDBJ whole genome shotgun (WGS) entry which is preliminary data.</text>
</comment>
<feature type="compositionally biased region" description="Polar residues" evidence="1">
    <location>
        <begin position="61"/>
        <end position="79"/>
    </location>
</feature>
<protein>
    <submittedName>
        <fullName evidence="2">Uncharacterized protein</fullName>
    </submittedName>
</protein>
<sequence>MRGRHYCMSEGGDTANEMEKEMDDVMKKNDDEIEADDKMEMDEKKTDIGVKNQTSTIKTTTAPKALQSANTMGQSNSNEMSDHQHTDERDTVLTRHFGPVHSSVLVLTFGGTKIGSFRETKESLSAIAKWMEYVSCSVMRSTDWPYDVNTWTGELPDCGFLSTASGTISNSDAHFAIVCMKRHRFKCFKRYGSLYFEPPNTSMDPDLYYERMGQVPDPEWPFRSPTQVPPSRRYAPKRLPITYR</sequence>
<reference evidence="2 3" key="1">
    <citation type="submission" date="2017-03" db="EMBL/GenBank/DDBJ databases">
        <title>Genomes of endolithic fungi from Antarctica.</title>
        <authorList>
            <person name="Coleine C."/>
            <person name="Masonjones S."/>
            <person name="Stajich J.E."/>
        </authorList>
    </citation>
    <scope>NUCLEOTIDE SEQUENCE [LARGE SCALE GENOMIC DNA]</scope>
    <source>
        <strain evidence="2 3">CCFEE 5184</strain>
    </source>
</reference>
<name>A0A4U0X2V2_9PEZI</name>
<accession>A0A4U0X2V2</accession>
<feature type="region of interest" description="Disordered" evidence="1">
    <location>
        <begin position="61"/>
        <end position="86"/>
    </location>
</feature>